<feature type="chain" id="PRO_5017836506" evidence="4">
    <location>
        <begin position="26"/>
        <end position="409"/>
    </location>
</feature>
<dbReference type="CDD" id="cd13585">
    <property type="entry name" value="PBP2_TMBP_like"/>
    <property type="match status" value="1"/>
</dbReference>
<dbReference type="AlphaFoldDB" id="A0A3E1BFA5"/>
<keyword evidence="4" id="KW-0732">Signal</keyword>
<comment type="subcellular location">
    <subcellularLocation>
        <location evidence="1">Periplasm</location>
    </subcellularLocation>
</comment>
<gene>
    <name evidence="5" type="ORF">B5K10_17255</name>
</gene>
<feature type="signal peptide" evidence="4">
    <location>
        <begin position="1"/>
        <end position="25"/>
    </location>
</feature>
<comment type="caution">
    <text evidence="5">The sequence shown here is derived from an EMBL/GenBank/DDBJ whole genome shotgun (WGS) entry which is preliminary data.</text>
</comment>
<evidence type="ECO:0000256" key="1">
    <source>
        <dbReference type="ARBA" id="ARBA00004418"/>
    </source>
</evidence>
<protein>
    <submittedName>
        <fullName evidence="5">Sugar ABC transporter substrate-binding protein</fullName>
    </submittedName>
</protein>
<proteinExistence type="inferred from homology"/>
<dbReference type="InterPro" id="IPR050490">
    <property type="entry name" value="Bact_solute-bd_prot1"/>
</dbReference>
<comment type="similarity">
    <text evidence="2">Belongs to the bacterial solute-binding protein 1 family.</text>
</comment>
<dbReference type="EMBL" id="NAOO01000019">
    <property type="protein sequence ID" value="RFB91067.1"/>
    <property type="molecule type" value="Genomic_DNA"/>
</dbReference>
<dbReference type="SUPFAM" id="SSF53850">
    <property type="entry name" value="Periplasmic binding protein-like II"/>
    <property type="match status" value="1"/>
</dbReference>
<evidence type="ECO:0000313" key="5">
    <source>
        <dbReference type="EMBL" id="RFB91067.1"/>
    </source>
</evidence>
<dbReference type="PANTHER" id="PTHR43649">
    <property type="entry name" value="ARABINOSE-BINDING PROTEIN-RELATED"/>
    <property type="match status" value="1"/>
</dbReference>
<evidence type="ECO:0000256" key="3">
    <source>
        <dbReference type="ARBA" id="ARBA00022764"/>
    </source>
</evidence>
<dbReference type="RefSeq" id="WP_116274189.1">
    <property type="nucleotide sequence ID" value="NZ_KZ859521.1"/>
</dbReference>
<name>A0A3E1BFA5_RHILT</name>
<organism evidence="5 6">
    <name type="scientific">Rhizobium leguminosarum bv. trifolii</name>
    <dbReference type="NCBI Taxonomy" id="386"/>
    <lineage>
        <taxon>Bacteria</taxon>
        <taxon>Pseudomonadati</taxon>
        <taxon>Pseudomonadota</taxon>
        <taxon>Alphaproteobacteria</taxon>
        <taxon>Hyphomicrobiales</taxon>
        <taxon>Rhizobiaceae</taxon>
        <taxon>Rhizobium/Agrobacterium group</taxon>
        <taxon>Rhizobium</taxon>
    </lineage>
</organism>
<sequence length="409" mass="43768">MNRISLLSGACAVIMALAAAAPATAQDKVNLVVSNSQWLDALRGEALWKAVKNYEKHAPNVQLESLGIPSKDYGDRLMTEFGAGQGPDVAIIQEGVFFALADAGLLVDVGSATEGVTLNATAKNGIVDGVTLGVPWQRAAYALIYNGKLTEAAGAAVPKTIDELIESAKSVQDKTGAIGFTARHQINDFSGFYMDFQSWAYGYGVNWVNDKGKLTIDTPEAVKAVTEFKKMYDAKIIPVGDDMPTQRTRFKEGRVGFSIDNSGGTLNIGSGGTIKSADMHAAPLPFPNPGAHQQIYLVVNANSKHPDEAKDFLKWLMSQEGQSELRKASGPDMLATDVPLTEDFVAANPWAPVFAEVATKSRSVLIPGYEVETTQIMRPVMEAVEEVLIKGTEPAAALAKAQEKVDGMF</sequence>
<dbReference type="Proteomes" id="UP000256748">
    <property type="component" value="Unassembled WGS sequence"/>
</dbReference>
<dbReference type="Gene3D" id="3.40.190.10">
    <property type="entry name" value="Periplasmic binding protein-like II"/>
    <property type="match status" value="1"/>
</dbReference>
<evidence type="ECO:0000256" key="4">
    <source>
        <dbReference type="SAM" id="SignalP"/>
    </source>
</evidence>
<dbReference type="PANTHER" id="PTHR43649:SF12">
    <property type="entry name" value="DIACETYLCHITOBIOSE BINDING PROTEIN DASA"/>
    <property type="match status" value="1"/>
</dbReference>
<dbReference type="GO" id="GO:0042597">
    <property type="term" value="C:periplasmic space"/>
    <property type="evidence" value="ECO:0007669"/>
    <property type="project" value="UniProtKB-SubCell"/>
</dbReference>
<reference evidence="5 6" key="1">
    <citation type="submission" date="2017-03" db="EMBL/GenBank/DDBJ databases">
        <title>Genome analysis of Rhizobial strains effectives or ineffectives for nitrogen fixation isolated from bean seeds.</title>
        <authorList>
            <person name="Peralta H."/>
            <person name="Aguilar-Vera A."/>
            <person name="Mora Y."/>
            <person name="Vargas-Lagunas C."/>
            <person name="Girard L."/>
            <person name="Mora J."/>
        </authorList>
    </citation>
    <scope>NUCLEOTIDE SEQUENCE [LARGE SCALE GENOMIC DNA]</scope>
    <source>
        <strain evidence="5 6">CCGM5</strain>
    </source>
</reference>
<accession>A0A3E1BFA5</accession>
<dbReference type="Pfam" id="PF01547">
    <property type="entry name" value="SBP_bac_1"/>
    <property type="match status" value="1"/>
</dbReference>
<evidence type="ECO:0000256" key="2">
    <source>
        <dbReference type="ARBA" id="ARBA00008520"/>
    </source>
</evidence>
<dbReference type="InterPro" id="IPR006059">
    <property type="entry name" value="SBP"/>
</dbReference>
<keyword evidence="3" id="KW-0574">Periplasm</keyword>
<evidence type="ECO:0000313" key="6">
    <source>
        <dbReference type="Proteomes" id="UP000256748"/>
    </source>
</evidence>